<comment type="caution">
    <text evidence="1">The sequence shown here is derived from an EMBL/GenBank/DDBJ whole genome shotgun (WGS) entry which is preliminary data.</text>
</comment>
<accession>A0A832A590</accession>
<dbReference type="AlphaFoldDB" id="A0A832A590"/>
<gene>
    <name evidence="1" type="ORF">ENS06_11060</name>
</gene>
<protein>
    <submittedName>
        <fullName evidence="1">Uncharacterized protein</fullName>
    </submittedName>
</protein>
<name>A0A832A590_9BACT</name>
<dbReference type="EMBL" id="DSTK01000034">
    <property type="protein sequence ID" value="HFK97842.1"/>
    <property type="molecule type" value="Genomic_DNA"/>
</dbReference>
<organism evidence="1">
    <name type="scientific">Desulfacinum infernum</name>
    <dbReference type="NCBI Taxonomy" id="35837"/>
    <lineage>
        <taxon>Bacteria</taxon>
        <taxon>Pseudomonadati</taxon>
        <taxon>Thermodesulfobacteriota</taxon>
        <taxon>Syntrophobacteria</taxon>
        <taxon>Syntrophobacterales</taxon>
        <taxon>Syntrophobacteraceae</taxon>
        <taxon>Desulfacinum</taxon>
    </lineage>
</organism>
<sequence>MDSQERVLRFAQRFVECFGGVTEREGQALKVLLPSQLAQSLELPEETAFGEGQMPLPLGSPVLDRMIHAATASPPVVFGQISTEYLKKAGFAQILLRDFSFPNSRVSLGQTADTRTTYLLLYAHYTALSDERKEGQVQVAVQEKTGAVVEGFEDNWIWFPCTFFDPDNVPAHFPKDISSAVQAGLIRAKALALQDLADFIESMHRRLRRDVRHTREYYQALEKEMTAGLNHPTLGEAQKAERLTKIRALPDEAARKIEDLQRKYEIRLTVRPSGAIRLLVGVVQAMVTVQHRQWQRMVSLFWNPVTRAFDPLVCESCGASMHTVYCRAEDGRIALCCRDCG</sequence>
<proteinExistence type="predicted"/>
<evidence type="ECO:0000313" key="1">
    <source>
        <dbReference type="EMBL" id="HFK97842.1"/>
    </source>
</evidence>
<reference evidence="1" key="1">
    <citation type="journal article" date="2020" name="mSystems">
        <title>Genome- and Community-Level Interaction Insights into Carbon Utilization and Element Cycling Functions of Hydrothermarchaeota in Hydrothermal Sediment.</title>
        <authorList>
            <person name="Zhou Z."/>
            <person name="Liu Y."/>
            <person name="Xu W."/>
            <person name="Pan J."/>
            <person name="Luo Z.H."/>
            <person name="Li M."/>
        </authorList>
    </citation>
    <scope>NUCLEOTIDE SEQUENCE [LARGE SCALE GENOMIC DNA]</scope>
    <source>
        <strain evidence="1">SpSt-456</strain>
    </source>
</reference>